<name>A0A6B2M0T5_9BACT</name>
<evidence type="ECO:0000256" key="2">
    <source>
        <dbReference type="ARBA" id="ARBA00022801"/>
    </source>
</evidence>
<dbReference type="EMBL" id="JAAGNX010000001">
    <property type="protein sequence ID" value="NDV61647.1"/>
    <property type="molecule type" value="Genomic_DNA"/>
</dbReference>
<feature type="signal peptide" evidence="4">
    <location>
        <begin position="1"/>
        <end position="24"/>
    </location>
</feature>
<dbReference type="InterPro" id="IPR017853">
    <property type="entry name" value="GH"/>
</dbReference>
<accession>A0A6B2M0T5</accession>
<keyword evidence="3" id="KW-0326">Glycosidase</keyword>
<keyword evidence="2" id="KW-0378">Hydrolase</keyword>
<dbReference type="Gene3D" id="2.60.120.260">
    <property type="entry name" value="Galactose-binding domain-like"/>
    <property type="match status" value="1"/>
</dbReference>
<evidence type="ECO:0000256" key="4">
    <source>
        <dbReference type="SAM" id="SignalP"/>
    </source>
</evidence>
<feature type="domain" description="Glycoside hydrolase family 2 catalytic" evidence="5">
    <location>
        <begin position="301"/>
        <end position="598"/>
    </location>
</feature>
<dbReference type="Proteomes" id="UP000478417">
    <property type="component" value="Unassembled WGS sequence"/>
</dbReference>
<dbReference type="InterPro" id="IPR036156">
    <property type="entry name" value="Beta-gal/glucu_dom_sf"/>
</dbReference>
<dbReference type="Pfam" id="PF02836">
    <property type="entry name" value="Glyco_hydro_2_C"/>
    <property type="match status" value="1"/>
</dbReference>
<organism evidence="7 8">
    <name type="scientific">Oceanipulchritudo coccoides</name>
    <dbReference type="NCBI Taxonomy" id="2706888"/>
    <lineage>
        <taxon>Bacteria</taxon>
        <taxon>Pseudomonadati</taxon>
        <taxon>Verrucomicrobiota</taxon>
        <taxon>Opitutia</taxon>
        <taxon>Puniceicoccales</taxon>
        <taxon>Oceanipulchritudinaceae</taxon>
        <taxon>Oceanipulchritudo</taxon>
    </lineage>
</organism>
<dbReference type="GO" id="GO:0005975">
    <property type="term" value="P:carbohydrate metabolic process"/>
    <property type="evidence" value="ECO:0007669"/>
    <property type="project" value="InterPro"/>
</dbReference>
<evidence type="ECO:0000259" key="5">
    <source>
        <dbReference type="Pfam" id="PF02836"/>
    </source>
</evidence>
<dbReference type="InterPro" id="IPR008979">
    <property type="entry name" value="Galactose-bd-like_sf"/>
</dbReference>
<dbReference type="Gene3D" id="3.20.20.80">
    <property type="entry name" value="Glycosidases"/>
    <property type="match status" value="1"/>
</dbReference>
<reference evidence="7 8" key="1">
    <citation type="submission" date="2020-02" db="EMBL/GenBank/DDBJ databases">
        <title>Albibacoteraceae fam. nov., the first described family within the subdivision 4 Verrucomicrobia.</title>
        <authorList>
            <person name="Xi F."/>
        </authorList>
    </citation>
    <scope>NUCLEOTIDE SEQUENCE [LARGE SCALE GENOMIC DNA]</scope>
    <source>
        <strain evidence="7 8">CK1056</strain>
    </source>
</reference>
<dbReference type="PRINTS" id="PR00132">
    <property type="entry name" value="GLHYDRLASE2"/>
</dbReference>
<dbReference type="Pfam" id="PF02837">
    <property type="entry name" value="Glyco_hydro_2_N"/>
    <property type="match status" value="1"/>
</dbReference>
<dbReference type="Gene3D" id="2.60.40.10">
    <property type="entry name" value="Immunoglobulins"/>
    <property type="match status" value="1"/>
</dbReference>
<dbReference type="PANTHER" id="PTHR42732:SF1">
    <property type="entry name" value="BETA-MANNOSIDASE"/>
    <property type="match status" value="1"/>
</dbReference>
<dbReference type="SUPFAM" id="SSF49303">
    <property type="entry name" value="beta-Galactosidase/glucuronidase domain"/>
    <property type="match status" value="1"/>
</dbReference>
<evidence type="ECO:0000313" key="8">
    <source>
        <dbReference type="Proteomes" id="UP000478417"/>
    </source>
</evidence>
<keyword evidence="8" id="KW-1185">Reference proteome</keyword>
<dbReference type="InterPro" id="IPR006103">
    <property type="entry name" value="Glyco_hydro_2_cat"/>
</dbReference>
<evidence type="ECO:0000259" key="6">
    <source>
        <dbReference type="Pfam" id="PF02837"/>
    </source>
</evidence>
<protein>
    <submittedName>
        <fullName evidence="7">Beta-glucuronidase</fullName>
    </submittedName>
</protein>
<dbReference type="InterPro" id="IPR006104">
    <property type="entry name" value="Glyco_hydro_2_N"/>
</dbReference>
<proteinExistence type="inferred from homology"/>
<sequence length="607" mass="69687">MKSCNLLLLTLLTLLGSVSMQAEALITNVDHRETTSLAGKWRVIVDPFETGFYSYRYEEIKNRDNGFSMDAKAADKSALLEYNFDSSGTLDVPGDWNSQREKLFFYEGTVWYRKKFDYHLQPGKRLFAYFGAINYEAIVYLNGQKVGTHTGGFTPFNFELTNYLKAGENSLVIKADNKRRSTAIPTVMSDWWNYGGLTRRVLLIEESNTFIRDYHIQLAKDSMETIAGWVQLDGAEGAQPVTVRIPEAGITQTVQTDERGYAEISFDADLSLWSPDNPKLYRVEISAGEELLEDEIGFRSVQVRGNDILLNGKAIFLRGICIHEESPLRPGRAYTPEDARILLEWSKELNCNFVRLAHYPHNEYMTRQADRMGILVWSEIPLYWTISWDNPEVYSNAVQQLTEMITRDKNKASVILWSVANETPVSEQRTKFLADLTKVARSLDPTRLITAALEAEWPKEGIAINDPLGAYLDVLGCNEYLGWYGSTDPRNFDKTWFTKYEKPLIISEFGAGALQGYHADPDTRWSEEFQAQVYERQIPMLDRIPFLRGTSPWILKDFKSPRRPLPYFQDYFNRKGLISDTGERKQAFYILQDYYRQIESGEGDSAR</sequence>
<comment type="caution">
    <text evidence="7">The sequence shown here is derived from an EMBL/GenBank/DDBJ whole genome shotgun (WGS) entry which is preliminary data.</text>
</comment>
<evidence type="ECO:0000313" key="7">
    <source>
        <dbReference type="EMBL" id="NDV61647.1"/>
    </source>
</evidence>
<evidence type="ECO:0000256" key="1">
    <source>
        <dbReference type="ARBA" id="ARBA00007401"/>
    </source>
</evidence>
<gene>
    <name evidence="7" type="ORF">G0Q06_04210</name>
</gene>
<feature type="domain" description="Glycosyl hydrolases family 2 sugar binding" evidence="6">
    <location>
        <begin position="103"/>
        <end position="205"/>
    </location>
</feature>
<dbReference type="SUPFAM" id="SSF51445">
    <property type="entry name" value="(Trans)glycosidases"/>
    <property type="match status" value="1"/>
</dbReference>
<dbReference type="InterPro" id="IPR051913">
    <property type="entry name" value="GH2_Domain-Containing"/>
</dbReference>
<dbReference type="AlphaFoldDB" id="A0A6B2M0T5"/>
<keyword evidence="4" id="KW-0732">Signal</keyword>
<feature type="chain" id="PRO_5025382254" evidence="4">
    <location>
        <begin position="25"/>
        <end position="607"/>
    </location>
</feature>
<dbReference type="InterPro" id="IPR006101">
    <property type="entry name" value="Glyco_hydro_2"/>
</dbReference>
<evidence type="ECO:0000256" key="3">
    <source>
        <dbReference type="ARBA" id="ARBA00023295"/>
    </source>
</evidence>
<dbReference type="InterPro" id="IPR013783">
    <property type="entry name" value="Ig-like_fold"/>
</dbReference>
<dbReference type="GO" id="GO:0004553">
    <property type="term" value="F:hydrolase activity, hydrolyzing O-glycosyl compounds"/>
    <property type="evidence" value="ECO:0007669"/>
    <property type="project" value="InterPro"/>
</dbReference>
<dbReference type="SUPFAM" id="SSF49785">
    <property type="entry name" value="Galactose-binding domain-like"/>
    <property type="match status" value="1"/>
</dbReference>
<comment type="similarity">
    <text evidence="1">Belongs to the glycosyl hydrolase 2 family.</text>
</comment>
<dbReference type="PANTHER" id="PTHR42732">
    <property type="entry name" value="BETA-GALACTOSIDASE"/>
    <property type="match status" value="1"/>
</dbReference>
<dbReference type="RefSeq" id="WP_163962771.1">
    <property type="nucleotide sequence ID" value="NZ_JAAGNX010000001.1"/>
</dbReference>